<evidence type="ECO:0000313" key="12">
    <source>
        <dbReference type="Proteomes" id="UP000217065"/>
    </source>
</evidence>
<evidence type="ECO:0000256" key="1">
    <source>
        <dbReference type="ARBA" id="ARBA00004651"/>
    </source>
</evidence>
<evidence type="ECO:0000256" key="5">
    <source>
        <dbReference type="ARBA" id="ARBA00022840"/>
    </source>
</evidence>
<evidence type="ECO:0000256" key="6">
    <source>
        <dbReference type="ARBA" id="ARBA00022989"/>
    </source>
</evidence>
<evidence type="ECO:0000256" key="8">
    <source>
        <dbReference type="SAM" id="Phobius"/>
    </source>
</evidence>
<dbReference type="InterPro" id="IPR039421">
    <property type="entry name" value="Type_1_exporter"/>
</dbReference>
<dbReference type="InterPro" id="IPR003593">
    <property type="entry name" value="AAA+_ATPase"/>
</dbReference>
<evidence type="ECO:0000259" key="10">
    <source>
        <dbReference type="PROSITE" id="PS50929"/>
    </source>
</evidence>
<keyword evidence="5" id="KW-0067">ATP-binding</keyword>
<dbReference type="PROSITE" id="PS50929">
    <property type="entry name" value="ABC_TM1F"/>
    <property type="match status" value="1"/>
</dbReference>
<dbReference type="GO" id="GO:0015421">
    <property type="term" value="F:ABC-type oligopeptide transporter activity"/>
    <property type="evidence" value="ECO:0007669"/>
    <property type="project" value="TreeGrafter"/>
</dbReference>
<feature type="transmembrane region" description="Helical" evidence="8">
    <location>
        <begin position="48"/>
        <end position="73"/>
    </location>
</feature>
<dbReference type="InterPro" id="IPR027417">
    <property type="entry name" value="P-loop_NTPase"/>
</dbReference>
<dbReference type="InterPro" id="IPR011527">
    <property type="entry name" value="ABC1_TM_dom"/>
</dbReference>
<dbReference type="GO" id="GO:0005886">
    <property type="term" value="C:plasma membrane"/>
    <property type="evidence" value="ECO:0007669"/>
    <property type="project" value="UniProtKB-SubCell"/>
</dbReference>
<reference evidence="11 12" key="1">
    <citation type="submission" date="2017-07" db="EMBL/GenBank/DDBJ databases">
        <title>Tetzosporium hominis gen.nov. sp.nov.</title>
        <authorList>
            <person name="Tetz G."/>
            <person name="Tetz V."/>
        </authorList>
    </citation>
    <scope>NUCLEOTIDE SEQUENCE [LARGE SCALE GENOMIC DNA]</scope>
    <source>
        <strain evidence="11 12">VT-49</strain>
    </source>
</reference>
<dbReference type="SMART" id="SM00382">
    <property type="entry name" value="AAA"/>
    <property type="match status" value="1"/>
</dbReference>
<keyword evidence="6 8" id="KW-1133">Transmembrane helix</keyword>
<feature type="domain" description="ABC transmembrane type-1" evidence="10">
    <location>
        <begin position="17"/>
        <end position="295"/>
    </location>
</feature>
<keyword evidence="7 8" id="KW-0472">Membrane</keyword>
<organism evidence="11 12">
    <name type="scientific">Tetzosporium hominis</name>
    <dbReference type="NCBI Taxonomy" id="2020506"/>
    <lineage>
        <taxon>Bacteria</taxon>
        <taxon>Bacillati</taxon>
        <taxon>Bacillota</taxon>
        <taxon>Bacilli</taxon>
        <taxon>Bacillales</taxon>
        <taxon>Caryophanaceae</taxon>
        <taxon>Tetzosporium</taxon>
    </lineage>
</organism>
<feature type="transmembrane region" description="Helical" evidence="8">
    <location>
        <begin position="232"/>
        <end position="254"/>
    </location>
</feature>
<dbReference type="RefSeq" id="WP_094942801.1">
    <property type="nucleotide sequence ID" value="NZ_NOKQ01000204.1"/>
</dbReference>
<dbReference type="Pfam" id="PF00005">
    <property type="entry name" value="ABC_tran"/>
    <property type="match status" value="1"/>
</dbReference>
<dbReference type="OrthoDB" id="9770415at2"/>
<accession>A0A264W3I5</accession>
<dbReference type="Gene3D" id="1.20.1560.10">
    <property type="entry name" value="ABC transporter type 1, transmembrane domain"/>
    <property type="match status" value="1"/>
</dbReference>
<evidence type="ECO:0000256" key="7">
    <source>
        <dbReference type="ARBA" id="ARBA00023136"/>
    </source>
</evidence>
<dbReference type="InterPro" id="IPR003439">
    <property type="entry name" value="ABC_transporter-like_ATP-bd"/>
</dbReference>
<feature type="domain" description="ABC transporter" evidence="9">
    <location>
        <begin position="326"/>
        <end position="561"/>
    </location>
</feature>
<sequence>MKALVEGMKWPKWMIGFAFFFSLIETAFGLVVPLLTMDFIDSFTEGGISAWMLAAVALLLIVQAILSGVAFYLMRKIGEYVVAYIRNKVWRHVLGLPVAFFDEEESGELMSRILQDTGVIKSLITDHLITFFTSILTVVGAIAILIYIDWKMTLILLISVPVTLAIMFPIGRMMSKVAKSTQDEVATFSAQLGRVLQNIRLVKYSQSEPKEQLHGEQQVARIYSFYLKEAKLVAVLSPVMTLVMTLVLIVVFGYGGAQVASGALTAGALVAIIFYLIQIIVPFTQMASFFTAYQKTVGATERIKDILERPQETSGGIPLPSEEQDIELRDVTFAYGEKVILDNVSLIIPKGKVTAFVGESGGGKTTLFSMLQRFYQPRDGTILYGDTDIGNIDLKEWRSLFGYVSQESPLMNGTIRDNILYGVDPQSVSDEAMEQALKQANAWEFVSKLEQGLETPVGEGGIKLSGGQRQRIAIARAVIRNPRILLLDEATSSLDTESERLVQQALQSIMKGRTTLVIAHRLSTVQHADQLVVIKDKGVRGTGTHQLLVETNSYYQELVKNAQLFT</sequence>
<evidence type="ECO:0000256" key="2">
    <source>
        <dbReference type="ARBA" id="ARBA00005417"/>
    </source>
</evidence>
<keyword evidence="12" id="KW-1185">Reference proteome</keyword>
<comment type="caution">
    <text evidence="11">The sequence shown here is derived from an EMBL/GenBank/DDBJ whole genome shotgun (WGS) entry which is preliminary data.</text>
</comment>
<dbReference type="AlphaFoldDB" id="A0A264W3I5"/>
<dbReference type="PROSITE" id="PS00211">
    <property type="entry name" value="ABC_TRANSPORTER_1"/>
    <property type="match status" value="1"/>
</dbReference>
<protein>
    <submittedName>
        <fullName evidence="11">Multidrug ABC transporter permease</fullName>
    </submittedName>
</protein>
<dbReference type="SUPFAM" id="SSF90123">
    <property type="entry name" value="ABC transporter transmembrane region"/>
    <property type="match status" value="1"/>
</dbReference>
<proteinExistence type="inferred from homology"/>
<dbReference type="Pfam" id="PF00664">
    <property type="entry name" value="ABC_membrane"/>
    <property type="match status" value="1"/>
</dbReference>
<comment type="subcellular location">
    <subcellularLocation>
        <location evidence="1">Cell membrane</location>
        <topology evidence="1">Multi-pass membrane protein</topology>
    </subcellularLocation>
</comment>
<dbReference type="SUPFAM" id="SSF52540">
    <property type="entry name" value="P-loop containing nucleoside triphosphate hydrolases"/>
    <property type="match status" value="1"/>
</dbReference>
<dbReference type="Proteomes" id="UP000217065">
    <property type="component" value="Unassembled WGS sequence"/>
</dbReference>
<feature type="transmembrane region" description="Helical" evidence="8">
    <location>
        <begin position="154"/>
        <end position="171"/>
    </location>
</feature>
<dbReference type="Gene3D" id="3.40.50.300">
    <property type="entry name" value="P-loop containing nucleotide triphosphate hydrolases"/>
    <property type="match status" value="1"/>
</dbReference>
<dbReference type="PANTHER" id="PTHR43394:SF1">
    <property type="entry name" value="ATP-BINDING CASSETTE SUB-FAMILY B MEMBER 10, MITOCHONDRIAL"/>
    <property type="match status" value="1"/>
</dbReference>
<dbReference type="InterPro" id="IPR017871">
    <property type="entry name" value="ABC_transporter-like_CS"/>
</dbReference>
<dbReference type="PROSITE" id="PS50893">
    <property type="entry name" value="ABC_TRANSPORTER_2"/>
    <property type="match status" value="1"/>
</dbReference>
<feature type="transmembrane region" description="Helical" evidence="8">
    <location>
        <begin position="260"/>
        <end position="281"/>
    </location>
</feature>
<dbReference type="GO" id="GO:0005524">
    <property type="term" value="F:ATP binding"/>
    <property type="evidence" value="ECO:0007669"/>
    <property type="project" value="UniProtKB-KW"/>
</dbReference>
<dbReference type="PANTHER" id="PTHR43394">
    <property type="entry name" value="ATP-DEPENDENT PERMEASE MDL1, MITOCHONDRIAL"/>
    <property type="match status" value="1"/>
</dbReference>
<keyword evidence="4" id="KW-0547">Nucleotide-binding</keyword>
<gene>
    <name evidence="11" type="ORF">CF394_07875</name>
</gene>
<evidence type="ECO:0000256" key="4">
    <source>
        <dbReference type="ARBA" id="ARBA00022741"/>
    </source>
</evidence>
<feature type="transmembrane region" description="Helical" evidence="8">
    <location>
        <begin position="128"/>
        <end position="148"/>
    </location>
</feature>
<dbReference type="InterPro" id="IPR036640">
    <property type="entry name" value="ABC1_TM_sf"/>
</dbReference>
<comment type="similarity">
    <text evidence="2">Belongs to the ABC transporter superfamily.</text>
</comment>
<evidence type="ECO:0000259" key="9">
    <source>
        <dbReference type="PROSITE" id="PS50893"/>
    </source>
</evidence>
<dbReference type="FunFam" id="3.40.50.300:FF:000218">
    <property type="entry name" value="Multidrug ABC transporter ATP-binding protein"/>
    <property type="match status" value="1"/>
</dbReference>
<evidence type="ECO:0000256" key="3">
    <source>
        <dbReference type="ARBA" id="ARBA00022692"/>
    </source>
</evidence>
<dbReference type="EMBL" id="NOKQ01000204">
    <property type="protein sequence ID" value="OZS78142.1"/>
    <property type="molecule type" value="Genomic_DNA"/>
</dbReference>
<evidence type="ECO:0000313" key="11">
    <source>
        <dbReference type="EMBL" id="OZS78142.1"/>
    </source>
</evidence>
<dbReference type="CDD" id="cd18551">
    <property type="entry name" value="ABC_6TM_LmrA_like"/>
    <property type="match status" value="1"/>
</dbReference>
<dbReference type="GO" id="GO:0016887">
    <property type="term" value="F:ATP hydrolysis activity"/>
    <property type="evidence" value="ECO:0007669"/>
    <property type="project" value="InterPro"/>
</dbReference>
<keyword evidence="3 8" id="KW-0812">Transmembrane</keyword>
<feature type="transmembrane region" description="Helical" evidence="8">
    <location>
        <begin position="12"/>
        <end position="36"/>
    </location>
</feature>
<name>A0A264W3I5_9BACL</name>